<keyword evidence="2" id="KW-0812">Transmembrane</keyword>
<gene>
    <name evidence="3" type="ORF">ACFQ5G_17660</name>
</gene>
<keyword evidence="2" id="KW-0472">Membrane</keyword>
<proteinExistence type="predicted"/>
<keyword evidence="2" id="KW-1133">Transmembrane helix</keyword>
<reference evidence="4" key="1">
    <citation type="journal article" date="2019" name="Int. J. Syst. Evol. Microbiol.">
        <title>The Global Catalogue of Microorganisms (GCM) 10K type strain sequencing project: providing services to taxonomists for standard genome sequencing and annotation.</title>
        <authorList>
            <consortium name="The Broad Institute Genomics Platform"/>
            <consortium name="The Broad Institute Genome Sequencing Center for Infectious Disease"/>
            <person name="Wu L."/>
            <person name="Ma J."/>
        </authorList>
    </citation>
    <scope>NUCLEOTIDE SEQUENCE [LARGE SCALE GENOMIC DNA]</scope>
    <source>
        <strain evidence="4">CCM 7526</strain>
    </source>
</reference>
<evidence type="ECO:0000256" key="1">
    <source>
        <dbReference type="SAM" id="MobiDB-lite"/>
    </source>
</evidence>
<evidence type="ECO:0000256" key="2">
    <source>
        <dbReference type="SAM" id="Phobius"/>
    </source>
</evidence>
<organism evidence="3 4">
    <name type="scientific">Actinoplanes sichuanensis</name>
    <dbReference type="NCBI Taxonomy" id="512349"/>
    <lineage>
        <taxon>Bacteria</taxon>
        <taxon>Bacillati</taxon>
        <taxon>Actinomycetota</taxon>
        <taxon>Actinomycetes</taxon>
        <taxon>Micromonosporales</taxon>
        <taxon>Micromonosporaceae</taxon>
        <taxon>Actinoplanes</taxon>
    </lineage>
</organism>
<evidence type="ECO:0000313" key="4">
    <source>
        <dbReference type="Proteomes" id="UP001597183"/>
    </source>
</evidence>
<feature type="compositionally biased region" description="Low complexity" evidence="1">
    <location>
        <begin position="147"/>
        <end position="164"/>
    </location>
</feature>
<feature type="compositionally biased region" description="Low complexity" evidence="1">
    <location>
        <begin position="199"/>
        <end position="215"/>
    </location>
</feature>
<name>A0ABW4A9D7_9ACTN</name>
<protein>
    <submittedName>
        <fullName evidence="3">Uncharacterized protein</fullName>
    </submittedName>
</protein>
<evidence type="ECO:0000313" key="3">
    <source>
        <dbReference type="EMBL" id="MFD1367184.1"/>
    </source>
</evidence>
<feature type="transmembrane region" description="Helical" evidence="2">
    <location>
        <begin position="75"/>
        <end position="96"/>
    </location>
</feature>
<feature type="region of interest" description="Disordered" evidence="1">
    <location>
        <begin position="109"/>
        <end position="242"/>
    </location>
</feature>
<accession>A0ABW4A9D7</accession>
<keyword evidence="4" id="KW-1185">Reference proteome</keyword>
<dbReference type="RefSeq" id="WP_317787677.1">
    <property type="nucleotide sequence ID" value="NZ_AP028461.1"/>
</dbReference>
<dbReference type="EMBL" id="JBHTMK010000021">
    <property type="protein sequence ID" value="MFD1367184.1"/>
    <property type="molecule type" value="Genomic_DNA"/>
</dbReference>
<sequence>MPDQIGELLMSLWRNIRAEMAGAWRSLRYDLGRRPAGRGPAEPDVTSTGMNTFPGSLVFLPAEPAADEERPPRRFVAVAVFCALAVCGAVGAYLVATTAFAGRMTDPPAAAPEVAPPPPRPPTFEAAPGPRPGGHAGMGRTPRRPHAVSPTPAAVLTTTTRVVVTPPPARENTRPATPVTEPPECDCDTPPVPTPTVPDPTASTSASPSGSTGPDPDFPGTPSPAGSAWTAPSDSHHHRLPW</sequence>
<comment type="caution">
    <text evidence="3">The sequence shown here is derived from an EMBL/GenBank/DDBJ whole genome shotgun (WGS) entry which is preliminary data.</text>
</comment>
<dbReference type="Proteomes" id="UP001597183">
    <property type="component" value="Unassembled WGS sequence"/>
</dbReference>